<dbReference type="InterPro" id="IPR027469">
    <property type="entry name" value="Cation_efflux_TMD_sf"/>
</dbReference>
<dbReference type="Proteomes" id="UP000694544">
    <property type="component" value="Unplaced"/>
</dbReference>
<comment type="subcellular location">
    <subcellularLocation>
        <location evidence="1">Membrane</location>
        <topology evidence="1">Multi-pass membrane protein</topology>
    </subcellularLocation>
</comment>
<evidence type="ECO:0000259" key="13">
    <source>
        <dbReference type="Pfam" id="PF16916"/>
    </source>
</evidence>
<reference evidence="14" key="2">
    <citation type="submission" date="2025-09" db="UniProtKB">
        <authorList>
            <consortium name="Ensembl"/>
        </authorList>
    </citation>
    <scope>IDENTIFICATION</scope>
</reference>
<feature type="transmembrane region" description="Helical" evidence="11">
    <location>
        <begin position="127"/>
        <end position="145"/>
    </location>
</feature>
<evidence type="ECO:0000256" key="2">
    <source>
        <dbReference type="ARBA" id="ARBA00008873"/>
    </source>
</evidence>
<dbReference type="Pfam" id="PF01545">
    <property type="entry name" value="Cation_efflux"/>
    <property type="match status" value="1"/>
</dbReference>
<evidence type="ECO:0000256" key="8">
    <source>
        <dbReference type="ARBA" id="ARBA00023065"/>
    </source>
</evidence>
<keyword evidence="8" id="KW-0406">Ion transport</keyword>
<dbReference type="Gene3D" id="1.20.1510.10">
    <property type="entry name" value="Cation efflux protein transmembrane domain"/>
    <property type="match status" value="1"/>
</dbReference>
<gene>
    <name evidence="14" type="primary">SLC30A2</name>
</gene>
<dbReference type="PANTHER" id="PTHR11562:SF51">
    <property type="entry name" value="PROTON-COUPLED ZINC ANTIPORTER SLC30A2"/>
    <property type="match status" value="1"/>
</dbReference>
<feature type="transmembrane region" description="Helical" evidence="11">
    <location>
        <begin position="91"/>
        <end position="112"/>
    </location>
</feature>
<keyword evidence="4" id="KW-0050">Antiport</keyword>
<evidence type="ECO:0000256" key="9">
    <source>
        <dbReference type="ARBA" id="ARBA00023136"/>
    </source>
</evidence>
<keyword evidence="6" id="KW-0864">Zinc transport</keyword>
<feature type="transmembrane region" description="Helical" evidence="11">
    <location>
        <begin position="174"/>
        <end position="197"/>
    </location>
</feature>
<dbReference type="PANTHER" id="PTHR11562">
    <property type="entry name" value="CATION EFFLUX PROTEIN/ ZINC TRANSPORTER"/>
    <property type="match status" value="1"/>
</dbReference>
<dbReference type="AlphaFoldDB" id="A0A8C6FIE3"/>
<keyword evidence="3" id="KW-0813">Transport</keyword>
<reference evidence="14" key="1">
    <citation type="submission" date="2025-08" db="UniProtKB">
        <authorList>
            <consortium name="Ensembl"/>
        </authorList>
    </citation>
    <scope>IDENTIFICATION</scope>
</reference>
<dbReference type="GO" id="GO:0010043">
    <property type="term" value="P:response to zinc ion"/>
    <property type="evidence" value="ECO:0007669"/>
    <property type="project" value="TreeGrafter"/>
</dbReference>
<dbReference type="NCBIfam" id="TIGR01297">
    <property type="entry name" value="CDF"/>
    <property type="match status" value="1"/>
</dbReference>
<dbReference type="GeneTree" id="ENSGT00940000156072"/>
<evidence type="ECO:0000313" key="15">
    <source>
        <dbReference type="Proteomes" id="UP000694544"/>
    </source>
</evidence>
<comment type="similarity">
    <text evidence="2">Belongs to the cation diffusion facilitator (CDF) transporter (TC 2.A.4) family. SLC30A subfamily.</text>
</comment>
<dbReference type="GO" id="GO:0015297">
    <property type="term" value="F:antiporter activity"/>
    <property type="evidence" value="ECO:0007669"/>
    <property type="project" value="UniProtKB-KW"/>
</dbReference>
<evidence type="ECO:0000256" key="5">
    <source>
        <dbReference type="ARBA" id="ARBA00022692"/>
    </source>
</evidence>
<keyword evidence="9 11" id="KW-0472">Membrane</keyword>
<dbReference type="InterPro" id="IPR027470">
    <property type="entry name" value="Cation_efflux_CTD"/>
</dbReference>
<evidence type="ECO:0000259" key="12">
    <source>
        <dbReference type="Pfam" id="PF01545"/>
    </source>
</evidence>
<organism evidence="14 15">
    <name type="scientific">Moschus moschiferus</name>
    <name type="common">Siberian musk deer</name>
    <name type="synonym">Moschus sibiricus</name>
    <dbReference type="NCBI Taxonomy" id="68415"/>
    <lineage>
        <taxon>Eukaryota</taxon>
        <taxon>Metazoa</taxon>
        <taxon>Chordata</taxon>
        <taxon>Craniata</taxon>
        <taxon>Vertebrata</taxon>
        <taxon>Euteleostomi</taxon>
        <taxon>Mammalia</taxon>
        <taxon>Eutheria</taxon>
        <taxon>Laurasiatheria</taxon>
        <taxon>Artiodactyla</taxon>
        <taxon>Ruminantia</taxon>
        <taxon>Pecora</taxon>
        <taxon>Moschidae</taxon>
        <taxon>Moschus</taxon>
    </lineage>
</organism>
<evidence type="ECO:0000313" key="14">
    <source>
        <dbReference type="Ensembl" id="ENSMMSP00000007718.1"/>
    </source>
</evidence>
<dbReference type="GO" id="GO:0005886">
    <property type="term" value="C:plasma membrane"/>
    <property type="evidence" value="ECO:0007669"/>
    <property type="project" value="TreeGrafter"/>
</dbReference>
<dbReference type="Pfam" id="PF16916">
    <property type="entry name" value="ZT_dimer"/>
    <property type="match status" value="1"/>
</dbReference>
<keyword evidence="5 11" id="KW-0812">Transmembrane</keyword>
<dbReference type="GO" id="GO:0005385">
    <property type="term" value="F:zinc ion transmembrane transporter activity"/>
    <property type="evidence" value="ECO:0007669"/>
    <property type="project" value="TreeGrafter"/>
</dbReference>
<evidence type="ECO:0000256" key="3">
    <source>
        <dbReference type="ARBA" id="ARBA00022448"/>
    </source>
</evidence>
<feature type="domain" description="Cation efflux protein transmembrane" evidence="12">
    <location>
        <begin position="88"/>
        <end position="232"/>
    </location>
</feature>
<feature type="domain" description="Cation efflux protein cytoplasmic" evidence="13">
    <location>
        <begin position="236"/>
        <end position="311"/>
    </location>
</feature>
<protein>
    <submittedName>
        <fullName evidence="14">Solute carrier family 30 member 2</fullName>
    </submittedName>
</protein>
<dbReference type="InterPro" id="IPR058533">
    <property type="entry name" value="Cation_efflux_TM"/>
</dbReference>
<dbReference type="InterPro" id="IPR002524">
    <property type="entry name" value="Cation_efflux"/>
</dbReference>
<feature type="transmembrane region" description="Helical" evidence="11">
    <location>
        <begin position="203"/>
        <end position="224"/>
    </location>
</feature>
<keyword evidence="6" id="KW-0862">Zinc</keyword>
<evidence type="ECO:0000256" key="11">
    <source>
        <dbReference type="SAM" id="Phobius"/>
    </source>
</evidence>
<dbReference type="InterPro" id="IPR036837">
    <property type="entry name" value="Cation_efflux_CTD_sf"/>
</dbReference>
<comment type="catalytic activity">
    <reaction evidence="10">
        <text>Zn(2+)(in) + 2 H(+)(out) = Zn(2+)(out) + 2 H(+)(in)</text>
        <dbReference type="Rhea" id="RHEA:72627"/>
        <dbReference type="ChEBI" id="CHEBI:15378"/>
        <dbReference type="ChEBI" id="CHEBI:29105"/>
    </reaction>
</comment>
<evidence type="ECO:0000256" key="6">
    <source>
        <dbReference type="ARBA" id="ARBA00022906"/>
    </source>
</evidence>
<evidence type="ECO:0000256" key="4">
    <source>
        <dbReference type="ARBA" id="ARBA00022449"/>
    </source>
</evidence>
<accession>A0A8C6FIE3</accession>
<evidence type="ECO:0000256" key="10">
    <source>
        <dbReference type="ARBA" id="ARBA00048349"/>
    </source>
</evidence>
<keyword evidence="15" id="KW-1185">Reference proteome</keyword>
<dbReference type="InterPro" id="IPR050681">
    <property type="entry name" value="CDF/SLC30A"/>
</dbReference>
<dbReference type="Ensembl" id="ENSMMST00000008558.1">
    <property type="protein sequence ID" value="ENSMMSP00000007718.1"/>
    <property type="gene ID" value="ENSMMSG00000005989.1"/>
</dbReference>
<proteinExistence type="inferred from homology"/>
<evidence type="ECO:0000256" key="1">
    <source>
        <dbReference type="ARBA" id="ARBA00004141"/>
    </source>
</evidence>
<sequence length="326" mass="35367">AKAGERMHLLDARLAVGTYTTLWEDGTRGIPPSSPGLALQPTELAPQSSHYCHSQKGPGSHGDPKKRAWRQLCVASAFCLLFMIGEVIEILGALLSVLSIWVVTGVLVYLAAERLTSGDYEIEEETMLITSGCAVVVNIIMGLILHQSGHGHSHNPEHGHNASQEQGSPSVRAAFIHVIGDFLQSLGVLVAAIILYFKPEYKFIDPICTFLFSILVLGTTLTILRDVILVLMEGTPKGVDFTAVRNLLLSVEGVEALHSLHIWALTVAQPILSVHIAIAENADAQAVLKAASDRLQGTFHFHTMTIQIEDYSEDMKDCQSCRGPSD</sequence>
<name>A0A8C6FIE3_MOSMO</name>
<evidence type="ECO:0000256" key="7">
    <source>
        <dbReference type="ARBA" id="ARBA00022989"/>
    </source>
</evidence>
<keyword evidence="7 11" id="KW-1133">Transmembrane helix</keyword>
<dbReference type="SUPFAM" id="SSF161111">
    <property type="entry name" value="Cation efflux protein transmembrane domain-like"/>
    <property type="match status" value="1"/>
</dbReference>
<dbReference type="SUPFAM" id="SSF160240">
    <property type="entry name" value="Cation efflux protein cytoplasmic domain-like"/>
    <property type="match status" value="1"/>
</dbReference>